<keyword evidence="2" id="KW-0813">Transport</keyword>
<feature type="transmembrane region" description="Helical" evidence="6">
    <location>
        <begin position="335"/>
        <end position="354"/>
    </location>
</feature>
<comment type="subcellular location">
    <subcellularLocation>
        <location evidence="1">Cell membrane</location>
        <topology evidence="1">Multi-pass membrane protein</topology>
    </subcellularLocation>
</comment>
<sequence length="408" mass="44776">MNQAKPKLWTKDFVIISAANFFVALTFFLLMTNIAVYAIEEFNASQSKAGLASSIFIIGALLFRLFAGKYMESIGRKKMLFGGLFLFLCATLLYFAVANLNLLLLVRFIHGAAFGISATAMSTIVMDIIPRKRLGEGTSYFSMSATLAMAIGPFLGVIISRYTDFIVAFEVCTFFSIINIIISLFAYIPEARINKEEYKAMQGFKWQNFFEVKAIPISIMITVMGFAYSGILTFLTSYTREIDLIEGASFFFIVYAVFILISRPFTGRLFDVQGANPVIYPALIIFASGLALLSQTHHGFTLLAAGALVGLGYGTLVSCSQAIAIKESPRHRIGLATSTFFVCLDGGVGIGPFLQGYVTPVVGLRGLYMTLAFIVLACVLLYYLVHGKKESCRKRYSIINSPGGLPPQ</sequence>
<evidence type="ECO:0000256" key="5">
    <source>
        <dbReference type="ARBA" id="ARBA00023136"/>
    </source>
</evidence>
<dbReference type="PROSITE" id="PS50850">
    <property type="entry name" value="MFS"/>
    <property type="match status" value="1"/>
</dbReference>
<feature type="transmembrane region" description="Helical" evidence="6">
    <location>
        <begin position="79"/>
        <end position="98"/>
    </location>
</feature>
<feature type="transmembrane region" description="Helical" evidence="6">
    <location>
        <begin position="12"/>
        <end position="37"/>
    </location>
</feature>
<dbReference type="GO" id="GO:0005886">
    <property type="term" value="C:plasma membrane"/>
    <property type="evidence" value="ECO:0007669"/>
    <property type="project" value="UniProtKB-SubCell"/>
</dbReference>
<evidence type="ECO:0000256" key="4">
    <source>
        <dbReference type="ARBA" id="ARBA00022989"/>
    </source>
</evidence>
<keyword evidence="4 6" id="KW-1133">Transmembrane helix</keyword>
<feature type="domain" description="Major facilitator superfamily (MFS) profile" evidence="7">
    <location>
        <begin position="12"/>
        <end position="390"/>
    </location>
</feature>
<feature type="transmembrane region" description="Helical" evidence="6">
    <location>
        <begin position="165"/>
        <end position="188"/>
    </location>
</feature>
<dbReference type="eggNOG" id="COG2814">
    <property type="taxonomic scope" value="Bacteria"/>
</dbReference>
<dbReference type="RefSeq" id="WP_006521618.1">
    <property type="nucleotide sequence ID" value="NC_021184.1"/>
</dbReference>
<feature type="transmembrane region" description="Helical" evidence="6">
    <location>
        <begin position="300"/>
        <end position="323"/>
    </location>
</feature>
<evidence type="ECO:0000259" key="7">
    <source>
        <dbReference type="PROSITE" id="PS50850"/>
    </source>
</evidence>
<accession>R4KJG0</accession>
<feature type="transmembrane region" description="Helical" evidence="6">
    <location>
        <begin position="278"/>
        <end position="294"/>
    </location>
</feature>
<dbReference type="HOGENOM" id="CLU_001265_10_13_9"/>
<dbReference type="Pfam" id="PF07690">
    <property type="entry name" value="MFS_1"/>
    <property type="match status" value="1"/>
</dbReference>
<dbReference type="PANTHER" id="PTHR23531">
    <property type="entry name" value="QUINOLENE RESISTANCE PROTEIN NORA"/>
    <property type="match status" value="1"/>
</dbReference>
<dbReference type="SUPFAM" id="SSF103473">
    <property type="entry name" value="MFS general substrate transporter"/>
    <property type="match status" value="1"/>
</dbReference>
<dbReference type="PANTHER" id="PTHR23531:SF2">
    <property type="entry name" value="PERMEASE"/>
    <property type="match status" value="1"/>
</dbReference>
<feature type="transmembrane region" description="Helical" evidence="6">
    <location>
        <begin position="366"/>
        <end position="385"/>
    </location>
</feature>
<keyword evidence="5 6" id="KW-0472">Membrane</keyword>
<dbReference type="KEGG" id="dgi:Desgi_4084"/>
<proteinExistence type="predicted"/>
<dbReference type="STRING" id="767817.Desgi_4084"/>
<evidence type="ECO:0000256" key="1">
    <source>
        <dbReference type="ARBA" id="ARBA00004651"/>
    </source>
</evidence>
<dbReference type="Proteomes" id="UP000013520">
    <property type="component" value="Chromosome"/>
</dbReference>
<feature type="transmembrane region" description="Helical" evidence="6">
    <location>
        <begin position="247"/>
        <end position="266"/>
    </location>
</feature>
<feature type="transmembrane region" description="Helical" evidence="6">
    <location>
        <begin position="209"/>
        <end position="235"/>
    </location>
</feature>
<feature type="transmembrane region" description="Helical" evidence="6">
    <location>
        <begin position="140"/>
        <end position="159"/>
    </location>
</feature>
<feature type="transmembrane region" description="Helical" evidence="6">
    <location>
        <begin position="104"/>
        <end position="128"/>
    </location>
</feature>
<feature type="transmembrane region" description="Helical" evidence="6">
    <location>
        <begin position="49"/>
        <end position="67"/>
    </location>
</feature>
<dbReference type="InterPro" id="IPR005829">
    <property type="entry name" value="Sugar_transporter_CS"/>
</dbReference>
<dbReference type="InterPro" id="IPR011701">
    <property type="entry name" value="MFS"/>
</dbReference>
<name>R4KJG0_9FIRM</name>
<keyword evidence="3 6" id="KW-0812">Transmembrane</keyword>
<dbReference type="PROSITE" id="PS00216">
    <property type="entry name" value="SUGAR_TRANSPORT_1"/>
    <property type="match status" value="1"/>
</dbReference>
<evidence type="ECO:0000313" key="8">
    <source>
        <dbReference type="EMBL" id="AGL03343.1"/>
    </source>
</evidence>
<keyword evidence="9" id="KW-1185">Reference proteome</keyword>
<dbReference type="InterPro" id="IPR036259">
    <property type="entry name" value="MFS_trans_sf"/>
</dbReference>
<dbReference type="AlphaFoldDB" id="R4KJG0"/>
<dbReference type="Gene3D" id="1.20.1250.20">
    <property type="entry name" value="MFS general substrate transporter like domains"/>
    <property type="match status" value="1"/>
</dbReference>
<evidence type="ECO:0000256" key="6">
    <source>
        <dbReference type="SAM" id="Phobius"/>
    </source>
</evidence>
<evidence type="ECO:0000313" key="9">
    <source>
        <dbReference type="Proteomes" id="UP000013520"/>
    </source>
</evidence>
<evidence type="ECO:0000256" key="2">
    <source>
        <dbReference type="ARBA" id="ARBA00022448"/>
    </source>
</evidence>
<protein>
    <submittedName>
        <fullName evidence="8">Arabinose efflux permease family protein</fullName>
    </submittedName>
</protein>
<dbReference type="InterPro" id="IPR052714">
    <property type="entry name" value="MFS_Exporter"/>
</dbReference>
<dbReference type="CDD" id="cd17489">
    <property type="entry name" value="MFS_YfcJ_like"/>
    <property type="match status" value="1"/>
</dbReference>
<dbReference type="GO" id="GO:0022857">
    <property type="term" value="F:transmembrane transporter activity"/>
    <property type="evidence" value="ECO:0007669"/>
    <property type="project" value="InterPro"/>
</dbReference>
<dbReference type="OrthoDB" id="9814001at2"/>
<reference evidence="8 9" key="1">
    <citation type="submission" date="2012-01" db="EMBL/GenBank/DDBJ databases">
        <title>Complete sequence of Desulfotomaculum gibsoniae DSM 7213.</title>
        <authorList>
            <consortium name="US DOE Joint Genome Institute"/>
            <person name="Lucas S."/>
            <person name="Han J."/>
            <person name="Lapidus A."/>
            <person name="Cheng J.-F."/>
            <person name="Goodwin L."/>
            <person name="Pitluck S."/>
            <person name="Peters L."/>
            <person name="Ovchinnikova G."/>
            <person name="Teshima H."/>
            <person name="Detter J.C."/>
            <person name="Han C."/>
            <person name="Tapia R."/>
            <person name="Land M."/>
            <person name="Hauser L."/>
            <person name="Kyrpides N."/>
            <person name="Ivanova N."/>
            <person name="Pagani I."/>
            <person name="Parshina S."/>
            <person name="Plugge C."/>
            <person name="Muyzer G."/>
            <person name="Kuever J."/>
            <person name="Ivanova A."/>
            <person name="Nazina T."/>
            <person name="Klenk H.-P."/>
            <person name="Brambilla E."/>
            <person name="Spring S."/>
            <person name="Stams A.F."/>
            <person name="Woyke T."/>
        </authorList>
    </citation>
    <scope>NUCLEOTIDE SEQUENCE [LARGE SCALE GENOMIC DNA]</scope>
    <source>
        <strain evidence="8 9">DSM 7213</strain>
    </source>
</reference>
<dbReference type="InterPro" id="IPR020846">
    <property type="entry name" value="MFS_dom"/>
</dbReference>
<evidence type="ECO:0000256" key="3">
    <source>
        <dbReference type="ARBA" id="ARBA00022692"/>
    </source>
</evidence>
<gene>
    <name evidence="8" type="ORF">Desgi_4084</name>
</gene>
<organism evidence="8 9">
    <name type="scientific">Desulfoscipio gibsoniae DSM 7213</name>
    <dbReference type="NCBI Taxonomy" id="767817"/>
    <lineage>
        <taxon>Bacteria</taxon>
        <taxon>Bacillati</taxon>
        <taxon>Bacillota</taxon>
        <taxon>Clostridia</taxon>
        <taxon>Eubacteriales</taxon>
        <taxon>Desulfallaceae</taxon>
        <taxon>Desulfoscipio</taxon>
    </lineage>
</organism>
<dbReference type="EMBL" id="CP003273">
    <property type="protein sequence ID" value="AGL03343.1"/>
    <property type="molecule type" value="Genomic_DNA"/>
</dbReference>